<comment type="caution">
    <text evidence="1">The sequence shown here is derived from an EMBL/GenBank/DDBJ whole genome shotgun (WGS) entry which is preliminary data.</text>
</comment>
<dbReference type="AlphaFoldDB" id="A0A9N9AMJ4"/>
<accession>A0A9N9AMJ4</accession>
<evidence type="ECO:0000313" key="1">
    <source>
        <dbReference type="EMBL" id="CAG8535978.1"/>
    </source>
</evidence>
<dbReference type="EMBL" id="CAJVPI010000445">
    <property type="protein sequence ID" value="CAG8535978.1"/>
    <property type="molecule type" value="Genomic_DNA"/>
</dbReference>
<sequence>MPVTPIRRRSLRAARQLEAGTRFRRNGFLYFRRRYGCMASRYGWSQTNISIMAAMIWQTMSAGQRAPFEAEAALVAALLNSDRRQDLGGGLGMTTEWLEDVFFLIRISPRQN</sequence>
<dbReference type="SUPFAM" id="SSF47095">
    <property type="entry name" value="HMG-box"/>
    <property type="match status" value="1"/>
</dbReference>
<gene>
    <name evidence="1" type="ORF">PBRASI_LOCUS4348</name>
</gene>
<reference evidence="1" key="1">
    <citation type="submission" date="2021-06" db="EMBL/GenBank/DDBJ databases">
        <authorList>
            <person name="Kallberg Y."/>
            <person name="Tangrot J."/>
            <person name="Rosling A."/>
        </authorList>
    </citation>
    <scope>NUCLEOTIDE SEQUENCE</scope>
    <source>
        <strain evidence="1">BR232B</strain>
    </source>
</reference>
<dbReference type="OrthoDB" id="6247875at2759"/>
<protein>
    <submittedName>
        <fullName evidence="1">4065_t:CDS:1</fullName>
    </submittedName>
</protein>
<dbReference type="InterPro" id="IPR036910">
    <property type="entry name" value="HMG_box_dom_sf"/>
</dbReference>
<keyword evidence="2" id="KW-1185">Reference proteome</keyword>
<name>A0A9N9AMJ4_9GLOM</name>
<proteinExistence type="predicted"/>
<organism evidence="1 2">
    <name type="scientific">Paraglomus brasilianum</name>
    <dbReference type="NCBI Taxonomy" id="144538"/>
    <lineage>
        <taxon>Eukaryota</taxon>
        <taxon>Fungi</taxon>
        <taxon>Fungi incertae sedis</taxon>
        <taxon>Mucoromycota</taxon>
        <taxon>Glomeromycotina</taxon>
        <taxon>Glomeromycetes</taxon>
        <taxon>Paraglomerales</taxon>
        <taxon>Paraglomeraceae</taxon>
        <taxon>Paraglomus</taxon>
    </lineage>
</organism>
<evidence type="ECO:0000313" key="2">
    <source>
        <dbReference type="Proteomes" id="UP000789739"/>
    </source>
</evidence>
<dbReference type="Proteomes" id="UP000789739">
    <property type="component" value="Unassembled WGS sequence"/>
</dbReference>